<sequence length="215" mass="23758">MVGLPGIHSGSLVNLPMCWCEGSCRASQAVELFSIICPEIVVREARLEDRLVAMLSGYYLIRFKFNPFTPLAVIGGSVDDNFALRSEEFKIGKFEWKFSFNREYVAGILTVDTVADFLPRKGPLRQRMLDFLTAVGTVADFSLFFLWATATALPCNSHPVSGSPDHSPSSFLLLSLFSYSVSSFQLKPTLCSVSPFQLKPIIQVATAALDFIVDQ</sequence>
<dbReference type="Proteomes" id="UP000607653">
    <property type="component" value="Unassembled WGS sequence"/>
</dbReference>
<proteinExistence type="predicted"/>
<comment type="caution">
    <text evidence="1">The sequence shown here is derived from an EMBL/GenBank/DDBJ whole genome shotgun (WGS) entry which is preliminary data.</text>
</comment>
<evidence type="ECO:0000313" key="2">
    <source>
        <dbReference type="Proteomes" id="UP000607653"/>
    </source>
</evidence>
<gene>
    <name evidence="1" type="ORF">HUJ06_008148</name>
</gene>
<dbReference type="EMBL" id="DUZY01000004">
    <property type="protein sequence ID" value="DAD37507.1"/>
    <property type="molecule type" value="Genomic_DNA"/>
</dbReference>
<dbReference type="PANTHER" id="PTHR47443">
    <property type="entry name" value="ACYL-COA N-ACYLTRANSFERASES (NAT) SUPERFAMILY PROTEIN"/>
    <property type="match status" value="1"/>
</dbReference>
<name>A0A822YY82_NELNU</name>
<dbReference type="AlphaFoldDB" id="A0A822YY82"/>
<keyword evidence="2" id="KW-1185">Reference proteome</keyword>
<dbReference type="PANTHER" id="PTHR47443:SF3">
    <property type="entry name" value="GCN5-RELATED N-ACETYLTRANSFERASE 4, CHLOROPLASTIC"/>
    <property type="match status" value="1"/>
</dbReference>
<reference evidence="1 2" key="1">
    <citation type="journal article" date="2020" name="Mol. Biol. Evol.">
        <title>Distinct Expression and Methylation Patterns for Genes with Different Fates following a Single Whole-Genome Duplication in Flowering Plants.</title>
        <authorList>
            <person name="Shi T."/>
            <person name="Rahmani R.S."/>
            <person name="Gugger P.F."/>
            <person name="Wang M."/>
            <person name="Li H."/>
            <person name="Zhang Y."/>
            <person name="Li Z."/>
            <person name="Wang Q."/>
            <person name="Van de Peer Y."/>
            <person name="Marchal K."/>
            <person name="Chen J."/>
        </authorList>
    </citation>
    <scope>NUCLEOTIDE SEQUENCE [LARGE SCALE GENOMIC DNA]</scope>
    <source>
        <tissue evidence="1">Leaf</tissue>
    </source>
</reference>
<evidence type="ECO:0000313" key="1">
    <source>
        <dbReference type="EMBL" id="DAD37507.1"/>
    </source>
</evidence>
<accession>A0A822YY82</accession>
<organism evidence="1 2">
    <name type="scientific">Nelumbo nucifera</name>
    <name type="common">Sacred lotus</name>
    <dbReference type="NCBI Taxonomy" id="4432"/>
    <lineage>
        <taxon>Eukaryota</taxon>
        <taxon>Viridiplantae</taxon>
        <taxon>Streptophyta</taxon>
        <taxon>Embryophyta</taxon>
        <taxon>Tracheophyta</taxon>
        <taxon>Spermatophyta</taxon>
        <taxon>Magnoliopsida</taxon>
        <taxon>Proteales</taxon>
        <taxon>Nelumbonaceae</taxon>
        <taxon>Nelumbo</taxon>
    </lineage>
</organism>
<protein>
    <submittedName>
        <fullName evidence="1">Uncharacterized protein</fullName>
    </submittedName>
</protein>